<keyword evidence="5" id="KW-1185">Reference proteome</keyword>
<evidence type="ECO:0000313" key="4">
    <source>
        <dbReference type="EMBL" id="MCK8785251.1"/>
    </source>
</evidence>
<proteinExistence type="inferred from homology"/>
<evidence type="ECO:0000256" key="1">
    <source>
        <dbReference type="ARBA" id="ARBA00006738"/>
    </source>
</evidence>
<dbReference type="GO" id="GO:0003676">
    <property type="term" value="F:nucleic acid binding"/>
    <property type="evidence" value="ECO:0007669"/>
    <property type="project" value="InterPro"/>
</dbReference>
<evidence type="ECO:0000256" key="2">
    <source>
        <dbReference type="HAMAP-Rule" id="MF_00048"/>
    </source>
</evidence>
<gene>
    <name evidence="4" type="ORF">M0638_12735</name>
</gene>
<dbReference type="Gene3D" id="3.40.1350.10">
    <property type="match status" value="1"/>
</dbReference>
<dbReference type="PANTHER" id="PTHR34039">
    <property type="entry name" value="UPF0102 PROTEIN YRAN"/>
    <property type="match status" value="1"/>
</dbReference>
<protein>
    <recommendedName>
        <fullName evidence="2">UPF0102 protein M0638_12735</fullName>
    </recommendedName>
</protein>
<evidence type="ECO:0000256" key="3">
    <source>
        <dbReference type="SAM" id="MobiDB-lite"/>
    </source>
</evidence>
<sequence>MVSPFSDPATDAMPDAATGHHAPGDAPAAELRGRVAETRGRHAEARAAEALRRDGWRILGERVRTEAGEIDLVAERDGLLAFVEVKARPTLAGAAAALGARQRARLLGAAEIWLGANPGRGAAGVRFDVIVVATDGAVRRIADAFRLGD</sequence>
<dbReference type="PANTHER" id="PTHR34039:SF1">
    <property type="entry name" value="UPF0102 PROTEIN YRAN"/>
    <property type="match status" value="1"/>
</dbReference>
<dbReference type="InterPro" id="IPR003509">
    <property type="entry name" value="UPF0102_YraN-like"/>
</dbReference>
<dbReference type="Proteomes" id="UP001139516">
    <property type="component" value="Unassembled WGS sequence"/>
</dbReference>
<dbReference type="RefSeq" id="WP_248667375.1">
    <property type="nucleotide sequence ID" value="NZ_JALPRX010000054.1"/>
</dbReference>
<comment type="similarity">
    <text evidence="1 2">Belongs to the UPF0102 family.</text>
</comment>
<dbReference type="InterPro" id="IPR011856">
    <property type="entry name" value="tRNA_endonuc-like_dom_sf"/>
</dbReference>
<name>A0A9X1YFG4_9PROT</name>
<dbReference type="Pfam" id="PF02021">
    <property type="entry name" value="UPF0102"/>
    <property type="match status" value="1"/>
</dbReference>
<organism evidence="4 5">
    <name type="scientific">Roseomonas acroporae</name>
    <dbReference type="NCBI Taxonomy" id="2937791"/>
    <lineage>
        <taxon>Bacteria</taxon>
        <taxon>Pseudomonadati</taxon>
        <taxon>Pseudomonadota</taxon>
        <taxon>Alphaproteobacteria</taxon>
        <taxon>Acetobacterales</taxon>
        <taxon>Roseomonadaceae</taxon>
        <taxon>Roseomonas</taxon>
    </lineage>
</organism>
<accession>A0A9X1YFG4</accession>
<dbReference type="InterPro" id="IPR011335">
    <property type="entry name" value="Restrct_endonuc-II-like"/>
</dbReference>
<dbReference type="HAMAP" id="MF_00048">
    <property type="entry name" value="UPF0102"/>
    <property type="match status" value="1"/>
</dbReference>
<dbReference type="EMBL" id="JALPRX010000054">
    <property type="protein sequence ID" value="MCK8785251.1"/>
    <property type="molecule type" value="Genomic_DNA"/>
</dbReference>
<feature type="compositionally biased region" description="Low complexity" evidence="3">
    <location>
        <begin position="7"/>
        <end position="17"/>
    </location>
</feature>
<evidence type="ECO:0000313" key="5">
    <source>
        <dbReference type="Proteomes" id="UP001139516"/>
    </source>
</evidence>
<reference evidence="4" key="1">
    <citation type="submission" date="2022-04" db="EMBL/GenBank/DDBJ databases">
        <title>Roseomonas acroporae sp. nov., isolated from coral Acropora digitifera.</title>
        <authorList>
            <person name="Sun H."/>
        </authorList>
    </citation>
    <scope>NUCLEOTIDE SEQUENCE</scope>
    <source>
        <strain evidence="4">NAR14</strain>
    </source>
</reference>
<feature type="region of interest" description="Disordered" evidence="3">
    <location>
        <begin position="1"/>
        <end position="28"/>
    </location>
</feature>
<dbReference type="AlphaFoldDB" id="A0A9X1YFG4"/>
<dbReference type="SUPFAM" id="SSF52980">
    <property type="entry name" value="Restriction endonuclease-like"/>
    <property type="match status" value="1"/>
</dbReference>
<comment type="caution">
    <text evidence="4">The sequence shown here is derived from an EMBL/GenBank/DDBJ whole genome shotgun (WGS) entry which is preliminary data.</text>
</comment>